<organism evidence="1 2">
    <name type="scientific">Zalaria obscura</name>
    <dbReference type="NCBI Taxonomy" id="2024903"/>
    <lineage>
        <taxon>Eukaryota</taxon>
        <taxon>Fungi</taxon>
        <taxon>Dikarya</taxon>
        <taxon>Ascomycota</taxon>
        <taxon>Pezizomycotina</taxon>
        <taxon>Dothideomycetes</taxon>
        <taxon>Dothideomycetidae</taxon>
        <taxon>Dothideales</taxon>
        <taxon>Zalariaceae</taxon>
        <taxon>Zalaria</taxon>
    </lineage>
</organism>
<accession>A0ACC3SPJ0</accession>
<gene>
    <name evidence="1" type="ORF">M8818_000132</name>
</gene>
<keyword evidence="2" id="KW-1185">Reference proteome</keyword>
<protein>
    <submittedName>
        <fullName evidence="1">Uncharacterized protein</fullName>
    </submittedName>
</protein>
<reference evidence="1" key="1">
    <citation type="submission" date="2024-02" db="EMBL/GenBank/DDBJ databases">
        <title>Metagenome Assembled Genome of Zalaria obscura JY119.</title>
        <authorList>
            <person name="Vighnesh L."/>
            <person name="Jagadeeshwari U."/>
            <person name="Venkata Ramana C."/>
            <person name="Sasikala C."/>
        </authorList>
    </citation>
    <scope>NUCLEOTIDE SEQUENCE</scope>
    <source>
        <strain evidence="1">JY119</strain>
    </source>
</reference>
<evidence type="ECO:0000313" key="2">
    <source>
        <dbReference type="Proteomes" id="UP001320706"/>
    </source>
</evidence>
<comment type="caution">
    <text evidence="1">The sequence shown here is derived from an EMBL/GenBank/DDBJ whole genome shotgun (WGS) entry which is preliminary data.</text>
</comment>
<name>A0ACC3SPJ0_9PEZI</name>
<sequence>MDFIISLAHFCELHGPTSIVCTQISPESTVPTATGNSCASCTFNVPIRTPHSSTNPVLRTKLEVNEEKTQRQNSVEPFPDFDGSDEFEDAAIEDEDPELNFITVRPSPSLSIYPLLRNACMRILSIETLPVGMHEGPMTIDIAGSGEYEDEDERTLAIGYLFKVTDPTARGRRRTYAFIALAGSRGWVLQHQIHETFKQWAHEIKSQAQQALDQQALFLSPQPFSSFRQPFSLSHMGGEQSVNGASTSGETSPGSVTKDSIAFSDSGSATARLNSRAPSPENVRISNRNITPVSSFLSAKMVDPDGFPRSNLMYSNMSKPRSLTEVTGDEWFFAWLHTEFCGLLNGLMEE</sequence>
<proteinExistence type="predicted"/>
<dbReference type="EMBL" id="JAMKPW020000001">
    <property type="protein sequence ID" value="KAK8221965.1"/>
    <property type="molecule type" value="Genomic_DNA"/>
</dbReference>
<evidence type="ECO:0000313" key="1">
    <source>
        <dbReference type="EMBL" id="KAK8221965.1"/>
    </source>
</evidence>
<dbReference type="Proteomes" id="UP001320706">
    <property type="component" value="Unassembled WGS sequence"/>
</dbReference>